<protein>
    <submittedName>
        <fullName evidence="3">NAD(P)-binding protein</fullName>
    </submittedName>
</protein>
<gene>
    <name evidence="3" type="ORF">EJ04DRAFT_547164</name>
</gene>
<reference evidence="3" key="1">
    <citation type="journal article" date="2020" name="Stud. Mycol.">
        <title>101 Dothideomycetes genomes: a test case for predicting lifestyles and emergence of pathogens.</title>
        <authorList>
            <person name="Haridas S."/>
            <person name="Albert R."/>
            <person name="Binder M."/>
            <person name="Bloem J."/>
            <person name="Labutti K."/>
            <person name="Salamov A."/>
            <person name="Andreopoulos B."/>
            <person name="Baker S."/>
            <person name="Barry K."/>
            <person name="Bills G."/>
            <person name="Bluhm B."/>
            <person name="Cannon C."/>
            <person name="Castanera R."/>
            <person name="Culley D."/>
            <person name="Daum C."/>
            <person name="Ezra D."/>
            <person name="Gonzalez J."/>
            <person name="Henrissat B."/>
            <person name="Kuo A."/>
            <person name="Liang C."/>
            <person name="Lipzen A."/>
            <person name="Lutzoni F."/>
            <person name="Magnuson J."/>
            <person name="Mondo S."/>
            <person name="Nolan M."/>
            <person name="Ohm R."/>
            <person name="Pangilinan J."/>
            <person name="Park H.-J."/>
            <person name="Ramirez L."/>
            <person name="Alfaro M."/>
            <person name="Sun H."/>
            <person name="Tritt A."/>
            <person name="Yoshinaga Y."/>
            <person name="Zwiers L.-H."/>
            <person name="Turgeon B."/>
            <person name="Goodwin S."/>
            <person name="Spatafora J."/>
            <person name="Crous P."/>
            <person name="Grigoriev I."/>
        </authorList>
    </citation>
    <scope>NUCLEOTIDE SEQUENCE</scope>
    <source>
        <strain evidence="3">CBS 125425</strain>
    </source>
</reference>
<dbReference type="PRINTS" id="PR00081">
    <property type="entry name" value="GDHRDH"/>
</dbReference>
<keyword evidence="2" id="KW-0560">Oxidoreductase</keyword>
<evidence type="ECO:0000313" key="3">
    <source>
        <dbReference type="EMBL" id="KAF2727665.1"/>
    </source>
</evidence>
<sequence>MTDFSALEFTRYVDVHRNTKGPGDARPTAMQIVKDNALEGKLSGKVVIITGCSAGIGVETARAMKATGAHVFVTARDLGKAQKVLADILEPGKLDLMLLKLDSLQSVRSFTAEFLQKSGGRLNILINNAGVMRTPEGRTSDGFETQFGTNHLSHFLLFQLLRPALIASATPDFNSRVVNVSSTGHRGCEIHFDNPNLDGEYDGGVAYGQSKLANIYMANYIDRHYGSQGLHALSIHPGGIWEGSGLQQHIPQLVEAWKKMPGVAEHMKSQKQGAATTVWAAVGNCWEGKGGRYLEDCQVSAPCKEGYTILDMGYETNAYNVGNEERLWKMSNELVGFQEE</sequence>
<accession>A0A9P4UWY7</accession>
<comment type="caution">
    <text evidence="3">The sequence shown here is derived from an EMBL/GenBank/DDBJ whole genome shotgun (WGS) entry which is preliminary data.</text>
</comment>
<dbReference type="InterPro" id="IPR002347">
    <property type="entry name" value="SDR_fam"/>
</dbReference>
<proteinExistence type="inferred from homology"/>
<dbReference type="Proteomes" id="UP000799444">
    <property type="component" value="Unassembled WGS sequence"/>
</dbReference>
<evidence type="ECO:0000256" key="1">
    <source>
        <dbReference type="ARBA" id="ARBA00006484"/>
    </source>
</evidence>
<dbReference type="OrthoDB" id="191139at2759"/>
<dbReference type="SUPFAM" id="SSF51735">
    <property type="entry name" value="NAD(P)-binding Rossmann-fold domains"/>
    <property type="match status" value="1"/>
</dbReference>
<dbReference type="PANTHER" id="PTHR24320:SF272">
    <property type="entry name" value="NAD(P)-BINDING ROSSMANN-FOLD SUPERFAMILY PROTEIN"/>
    <property type="match status" value="1"/>
</dbReference>
<dbReference type="Pfam" id="PF00106">
    <property type="entry name" value="adh_short"/>
    <property type="match status" value="1"/>
</dbReference>
<evidence type="ECO:0000313" key="4">
    <source>
        <dbReference type="Proteomes" id="UP000799444"/>
    </source>
</evidence>
<name>A0A9P4UWY7_9PLEO</name>
<dbReference type="GO" id="GO:0016491">
    <property type="term" value="F:oxidoreductase activity"/>
    <property type="evidence" value="ECO:0007669"/>
    <property type="project" value="UniProtKB-KW"/>
</dbReference>
<organism evidence="3 4">
    <name type="scientific">Polyplosphaeria fusca</name>
    <dbReference type="NCBI Taxonomy" id="682080"/>
    <lineage>
        <taxon>Eukaryota</taxon>
        <taxon>Fungi</taxon>
        <taxon>Dikarya</taxon>
        <taxon>Ascomycota</taxon>
        <taxon>Pezizomycotina</taxon>
        <taxon>Dothideomycetes</taxon>
        <taxon>Pleosporomycetidae</taxon>
        <taxon>Pleosporales</taxon>
        <taxon>Tetraplosphaeriaceae</taxon>
        <taxon>Polyplosphaeria</taxon>
    </lineage>
</organism>
<dbReference type="Gene3D" id="3.40.50.720">
    <property type="entry name" value="NAD(P)-binding Rossmann-like Domain"/>
    <property type="match status" value="1"/>
</dbReference>
<keyword evidence="4" id="KW-1185">Reference proteome</keyword>
<comment type="similarity">
    <text evidence="1">Belongs to the short-chain dehydrogenases/reductases (SDR) family.</text>
</comment>
<dbReference type="PANTHER" id="PTHR24320">
    <property type="entry name" value="RETINOL DEHYDROGENASE"/>
    <property type="match status" value="1"/>
</dbReference>
<dbReference type="EMBL" id="ML996319">
    <property type="protein sequence ID" value="KAF2727665.1"/>
    <property type="molecule type" value="Genomic_DNA"/>
</dbReference>
<dbReference type="AlphaFoldDB" id="A0A9P4UWY7"/>
<dbReference type="InterPro" id="IPR036291">
    <property type="entry name" value="NAD(P)-bd_dom_sf"/>
</dbReference>
<evidence type="ECO:0000256" key="2">
    <source>
        <dbReference type="ARBA" id="ARBA00023002"/>
    </source>
</evidence>